<dbReference type="SMART" id="SM00173">
    <property type="entry name" value="RAS"/>
    <property type="match status" value="1"/>
</dbReference>
<dbReference type="GO" id="GO:0032484">
    <property type="term" value="P:Ral protein signal transduction"/>
    <property type="evidence" value="ECO:0007669"/>
    <property type="project" value="TreeGrafter"/>
</dbReference>
<dbReference type="OrthoDB" id="10002389at2759"/>
<proteinExistence type="inferred from homology"/>
<keyword evidence="5" id="KW-1185">Reference proteome</keyword>
<reference evidence="4" key="1">
    <citation type="submission" date="2020-09" db="EMBL/GenBank/DDBJ databases">
        <authorList>
            <person name="Kikuchi T."/>
        </authorList>
    </citation>
    <scope>NUCLEOTIDE SEQUENCE</scope>
    <source>
        <strain evidence="4">SH1</strain>
    </source>
</reference>
<dbReference type="Gene3D" id="3.40.50.300">
    <property type="entry name" value="P-loop containing nucleotide triphosphate hydrolases"/>
    <property type="match status" value="1"/>
</dbReference>
<accession>A0A811JU43</accession>
<dbReference type="GO" id="GO:0005525">
    <property type="term" value="F:GTP binding"/>
    <property type="evidence" value="ECO:0007669"/>
    <property type="project" value="UniProtKB-KW"/>
</dbReference>
<comment type="caution">
    <text evidence="4">The sequence shown here is derived from an EMBL/GenBank/DDBJ whole genome shotgun (WGS) entry which is preliminary data.</text>
</comment>
<dbReference type="Pfam" id="PF00071">
    <property type="entry name" value="Ras"/>
    <property type="match status" value="1"/>
</dbReference>
<evidence type="ECO:0000313" key="5">
    <source>
        <dbReference type="Proteomes" id="UP000614601"/>
    </source>
</evidence>
<dbReference type="Proteomes" id="UP000783686">
    <property type="component" value="Unassembled WGS sequence"/>
</dbReference>
<organism evidence="4 5">
    <name type="scientific">Bursaphelenchus okinawaensis</name>
    <dbReference type="NCBI Taxonomy" id="465554"/>
    <lineage>
        <taxon>Eukaryota</taxon>
        <taxon>Metazoa</taxon>
        <taxon>Ecdysozoa</taxon>
        <taxon>Nematoda</taxon>
        <taxon>Chromadorea</taxon>
        <taxon>Rhabditida</taxon>
        <taxon>Tylenchina</taxon>
        <taxon>Tylenchomorpha</taxon>
        <taxon>Aphelenchoidea</taxon>
        <taxon>Aphelenchoididae</taxon>
        <taxon>Bursaphelenchus</taxon>
    </lineage>
</organism>
<dbReference type="EMBL" id="CAJFCW020000001">
    <property type="protein sequence ID" value="CAG9083152.1"/>
    <property type="molecule type" value="Genomic_DNA"/>
</dbReference>
<evidence type="ECO:0000256" key="3">
    <source>
        <dbReference type="ARBA" id="ARBA00023134"/>
    </source>
</evidence>
<comment type="similarity">
    <text evidence="1">Belongs to the small GTPase superfamily. Ras family. KappaB-Ras subfamily.</text>
</comment>
<name>A0A811JU43_9BILA</name>
<keyword evidence="2" id="KW-0547">Nucleotide-binding</keyword>
<sequence length="200" mass="22872">MKKFMRCLCLGAPQCGKTSVMMTLNMVENVLSKPYVPTLEDTYLIQTGLDASEKAAENLVFYDSSGLKKDNIELKRSLLQVTDCFILTFSLTNYESFEVVDAVKRYLDKNVLKDKKDAQVVLLGTMADCKQRAVGTDLVQQWAAREKIRYFEMCTADRTAVTEMVHYIVGRHFHTSREPKFSLSKKLKPERSNAQILMDF</sequence>
<dbReference type="PANTHER" id="PTHR46152">
    <property type="entry name" value="NF-KAPPA-B INHIBITOR-INTERACTING RAS-LIKE PROTEIN"/>
    <property type="match status" value="1"/>
</dbReference>
<dbReference type="GO" id="GO:0032794">
    <property type="term" value="F:GTPase activating protein binding"/>
    <property type="evidence" value="ECO:0007669"/>
    <property type="project" value="TreeGrafter"/>
</dbReference>
<dbReference type="InterPro" id="IPR027417">
    <property type="entry name" value="P-loop_NTPase"/>
</dbReference>
<dbReference type="SMART" id="SM00175">
    <property type="entry name" value="RAB"/>
    <property type="match status" value="1"/>
</dbReference>
<dbReference type="AlphaFoldDB" id="A0A811JU43"/>
<dbReference type="Proteomes" id="UP000614601">
    <property type="component" value="Unassembled WGS sequence"/>
</dbReference>
<protein>
    <submittedName>
        <fullName evidence="4">Uncharacterized protein</fullName>
    </submittedName>
</protein>
<dbReference type="GO" id="GO:0043124">
    <property type="term" value="P:negative regulation of canonical NF-kappaB signal transduction"/>
    <property type="evidence" value="ECO:0007669"/>
    <property type="project" value="InterPro"/>
</dbReference>
<dbReference type="PROSITE" id="PS51419">
    <property type="entry name" value="RAB"/>
    <property type="match status" value="1"/>
</dbReference>
<evidence type="ECO:0000256" key="2">
    <source>
        <dbReference type="ARBA" id="ARBA00022741"/>
    </source>
</evidence>
<dbReference type="SUPFAM" id="SSF52540">
    <property type="entry name" value="P-loop containing nucleoside triphosphate hydrolases"/>
    <property type="match status" value="1"/>
</dbReference>
<dbReference type="InterPro" id="IPR042227">
    <property type="entry name" value="KBRS"/>
</dbReference>
<dbReference type="PANTHER" id="PTHR46152:SF3">
    <property type="entry name" value="NF-KAPPA-B INHIBITOR-INTERACTING RAS-LIKE PROTEIN"/>
    <property type="match status" value="1"/>
</dbReference>
<evidence type="ECO:0000256" key="1">
    <source>
        <dbReference type="ARBA" id="ARBA00008094"/>
    </source>
</evidence>
<dbReference type="EMBL" id="CAJFDH010000001">
    <property type="protein sequence ID" value="CAD5206794.1"/>
    <property type="molecule type" value="Genomic_DNA"/>
</dbReference>
<dbReference type="GO" id="GO:0003924">
    <property type="term" value="F:GTPase activity"/>
    <property type="evidence" value="ECO:0007669"/>
    <property type="project" value="InterPro"/>
</dbReference>
<gene>
    <name evidence="4" type="ORF">BOKJ2_LOCUS1478</name>
</gene>
<dbReference type="InterPro" id="IPR001806">
    <property type="entry name" value="Small_GTPase"/>
</dbReference>
<evidence type="ECO:0000313" key="4">
    <source>
        <dbReference type="EMBL" id="CAD5206794.1"/>
    </source>
</evidence>
<keyword evidence="3" id="KW-0342">GTP-binding</keyword>
<dbReference type="PROSITE" id="PS51421">
    <property type="entry name" value="RAS"/>
    <property type="match status" value="1"/>
</dbReference>